<protein>
    <recommendedName>
        <fullName evidence="3">Papain-like cysteine peptidase</fullName>
    </recommendedName>
</protein>
<keyword evidence="2" id="KW-1185">Reference proteome</keyword>
<dbReference type="InterPro" id="IPR014903">
    <property type="entry name" value="DUF1796"/>
</dbReference>
<gene>
    <name evidence="1" type="ORF">YASMINEVIRUS_1587</name>
</gene>
<sequence length="210" mass="24744">MQMEKTKYVSIGEFCMPSIIIKDVLLAKQESYPFDWVYSDVRTVINCVKDDFSELSKKLLERKNDVVTENLWFGIAHKNIKKDDDLQYYHRTIDRFRDLLNEHTGKVVFLHASYTNKQIYNTELSVERKAKLNELYDTIKEKSKTDFAIVSITFQKGESDYYKISKDGNIYVMEIFTKKEQILNTWIHHVQGHKSVIIPAFKALENEITV</sequence>
<dbReference type="EMBL" id="UPSH01000002">
    <property type="protein sequence ID" value="VBB19055.1"/>
    <property type="molecule type" value="Genomic_DNA"/>
</dbReference>
<evidence type="ECO:0008006" key="3">
    <source>
        <dbReference type="Google" id="ProtNLM"/>
    </source>
</evidence>
<evidence type="ECO:0000313" key="2">
    <source>
        <dbReference type="Proteomes" id="UP000594342"/>
    </source>
</evidence>
<organism evidence="1 2">
    <name type="scientific">Yasminevirus sp. GU-2018</name>
    <dbReference type="NCBI Taxonomy" id="2420051"/>
    <lineage>
        <taxon>Viruses</taxon>
        <taxon>Varidnaviria</taxon>
        <taxon>Bamfordvirae</taxon>
        <taxon>Nucleocytoviricota</taxon>
        <taxon>Megaviricetes</taxon>
        <taxon>Imitervirales</taxon>
        <taxon>Mimiviridae</taxon>
        <taxon>Klosneuvirinae</taxon>
        <taxon>Yasminevirus</taxon>
        <taxon>Yasminevirus saudimassiliense</taxon>
    </lineage>
</organism>
<accession>A0A5K0UBF9</accession>
<comment type="caution">
    <text evidence="1">The sequence shown here is derived from an EMBL/GenBank/DDBJ whole genome shotgun (WGS) entry which is preliminary data.</text>
</comment>
<proteinExistence type="predicted"/>
<name>A0A5K0UBF9_9VIRU</name>
<dbReference type="Pfam" id="PF08795">
    <property type="entry name" value="DUF1796"/>
    <property type="match status" value="1"/>
</dbReference>
<dbReference type="Proteomes" id="UP000594342">
    <property type="component" value="Unassembled WGS sequence"/>
</dbReference>
<evidence type="ECO:0000313" key="1">
    <source>
        <dbReference type="EMBL" id="VBB19055.1"/>
    </source>
</evidence>
<reference evidence="1 2" key="1">
    <citation type="submission" date="2018-10" db="EMBL/GenBank/DDBJ databases">
        <authorList>
            <consortium name="IHU Genomes"/>
        </authorList>
    </citation>
    <scope>NUCLEOTIDE SEQUENCE [LARGE SCALE GENOMIC DNA]</scope>
    <source>
        <strain evidence="1 2">A1</strain>
    </source>
</reference>